<evidence type="ECO:0000313" key="2">
    <source>
        <dbReference type="EMBL" id="USQ80123.1"/>
    </source>
</evidence>
<dbReference type="PANTHER" id="PTHR31528">
    <property type="entry name" value="4-AMINO-5-HYDROXYMETHYL-2-METHYLPYRIMIDINE PHOSPHATE SYNTHASE THI11-RELATED"/>
    <property type="match status" value="1"/>
</dbReference>
<accession>A0ABY4YTQ8</accession>
<dbReference type="InterPro" id="IPR015168">
    <property type="entry name" value="SsuA/THI5"/>
</dbReference>
<reference evidence="2" key="1">
    <citation type="submission" date="2022-06" db="EMBL/GenBank/DDBJ databases">
        <title>Ornithinimicrobium HY1793.</title>
        <authorList>
            <person name="Huang Y."/>
        </authorList>
    </citation>
    <scope>NUCLEOTIDE SEQUENCE</scope>
    <source>
        <strain evidence="2">HY1793</strain>
    </source>
</reference>
<feature type="domain" description="SsuA/THI5-like" evidence="1">
    <location>
        <begin position="90"/>
        <end position="293"/>
    </location>
</feature>
<organism evidence="2 3">
    <name type="scientific">Ornithinimicrobium faecis</name>
    <dbReference type="NCBI Taxonomy" id="2934158"/>
    <lineage>
        <taxon>Bacteria</taxon>
        <taxon>Bacillati</taxon>
        <taxon>Actinomycetota</taxon>
        <taxon>Actinomycetes</taxon>
        <taxon>Micrococcales</taxon>
        <taxon>Ornithinimicrobiaceae</taxon>
        <taxon>Ornithinimicrobium</taxon>
    </lineage>
</organism>
<protein>
    <submittedName>
        <fullName evidence="2">ABC transporter substrate-binding protein</fullName>
    </submittedName>
</protein>
<evidence type="ECO:0000259" key="1">
    <source>
        <dbReference type="Pfam" id="PF09084"/>
    </source>
</evidence>
<dbReference type="Gene3D" id="3.40.190.10">
    <property type="entry name" value="Periplasmic binding protein-like II"/>
    <property type="match status" value="2"/>
</dbReference>
<dbReference type="PANTHER" id="PTHR31528:SF15">
    <property type="entry name" value="RIBOFLAVIN-BINDING PROTEIN RIBY"/>
    <property type="match status" value="1"/>
</dbReference>
<dbReference type="Proteomes" id="UP001056455">
    <property type="component" value="Chromosome"/>
</dbReference>
<dbReference type="InterPro" id="IPR027939">
    <property type="entry name" value="NMT1/THI5"/>
</dbReference>
<dbReference type="SUPFAM" id="SSF53850">
    <property type="entry name" value="Periplasmic binding protein-like II"/>
    <property type="match status" value="1"/>
</dbReference>
<name>A0ABY4YTQ8_9MICO</name>
<dbReference type="RefSeq" id="WP_252593496.1">
    <property type="nucleotide sequence ID" value="NZ_CP099489.1"/>
</dbReference>
<sequence length="397" mass="42042">MAVLETRTQVPLNGTGPPLALERADMHKSSVLKPLAALVALMMMVTACSSGNSETTEGDDGSETTGITVGFARNTVTAAEEIFTYAVPTGLGFFEEEGLEVDMVTADGSTAAIQALSGGSADIAYASSANILTAIEQGVPVKAFAGLTLHWPYYIGVPEDSDIESIEDLEGKRIGVISLASASYSDVKANLAEAGLEETDVEIIPVGAGASAAAALENGEIDAVDSYTDSFTVMNNSGITLTLLERPAKLDDLFSVTMVTTEEMLENNPEALAGFVRAAYKGIVYSQVNPEEALQLGFDEFDVLPGAADPEGEEAQESLAAMQTALLDSLPKDPAADPAEWGNWLELSDERWQAVIDYALTTDQITTEMTVSDVWDGSLMSQYFDFDPTAVAQTEER</sequence>
<evidence type="ECO:0000313" key="3">
    <source>
        <dbReference type="Proteomes" id="UP001056455"/>
    </source>
</evidence>
<proteinExistence type="predicted"/>
<dbReference type="EMBL" id="CP099489">
    <property type="protein sequence ID" value="USQ80123.1"/>
    <property type="molecule type" value="Genomic_DNA"/>
</dbReference>
<gene>
    <name evidence="2" type="ORF">NF556_00210</name>
</gene>
<keyword evidence="3" id="KW-1185">Reference proteome</keyword>
<dbReference type="Pfam" id="PF09084">
    <property type="entry name" value="NMT1"/>
    <property type="match status" value="1"/>
</dbReference>